<keyword evidence="4" id="KW-1185">Reference proteome</keyword>
<name>A0A6A5Z5N7_9PLEO</name>
<evidence type="ECO:0000313" key="3">
    <source>
        <dbReference type="EMBL" id="KAF2114752.1"/>
    </source>
</evidence>
<dbReference type="PROSITE" id="PS00430">
    <property type="entry name" value="TONB_DEPENDENT_REC_1"/>
    <property type="match status" value="1"/>
</dbReference>
<gene>
    <name evidence="3" type="ORF">BDV96DRAFT_660080</name>
</gene>
<feature type="chain" id="PRO_5025391853" description="Apple domain-containing protein" evidence="2">
    <location>
        <begin position="19"/>
        <end position="404"/>
    </location>
</feature>
<organism evidence="3 4">
    <name type="scientific">Lophiotrema nucula</name>
    <dbReference type="NCBI Taxonomy" id="690887"/>
    <lineage>
        <taxon>Eukaryota</taxon>
        <taxon>Fungi</taxon>
        <taxon>Dikarya</taxon>
        <taxon>Ascomycota</taxon>
        <taxon>Pezizomycotina</taxon>
        <taxon>Dothideomycetes</taxon>
        <taxon>Pleosporomycetidae</taxon>
        <taxon>Pleosporales</taxon>
        <taxon>Lophiotremataceae</taxon>
        <taxon>Lophiotrema</taxon>
    </lineage>
</organism>
<accession>A0A6A5Z5N7</accession>
<dbReference type="Proteomes" id="UP000799770">
    <property type="component" value="Unassembled WGS sequence"/>
</dbReference>
<protein>
    <recommendedName>
        <fullName evidence="5">Apple domain-containing protein</fullName>
    </recommendedName>
</protein>
<evidence type="ECO:0008006" key="5">
    <source>
        <dbReference type="Google" id="ProtNLM"/>
    </source>
</evidence>
<keyword evidence="2" id="KW-0732">Signal</keyword>
<evidence type="ECO:0000256" key="2">
    <source>
        <dbReference type="SAM" id="SignalP"/>
    </source>
</evidence>
<proteinExistence type="predicted"/>
<evidence type="ECO:0000313" key="4">
    <source>
        <dbReference type="Proteomes" id="UP000799770"/>
    </source>
</evidence>
<dbReference type="AlphaFoldDB" id="A0A6A5Z5N7"/>
<dbReference type="EMBL" id="ML977324">
    <property type="protein sequence ID" value="KAF2114752.1"/>
    <property type="molecule type" value="Genomic_DNA"/>
</dbReference>
<evidence type="ECO:0000256" key="1">
    <source>
        <dbReference type="SAM" id="MobiDB-lite"/>
    </source>
</evidence>
<reference evidence="3" key="1">
    <citation type="journal article" date="2020" name="Stud. Mycol.">
        <title>101 Dothideomycetes genomes: a test case for predicting lifestyles and emergence of pathogens.</title>
        <authorList>
            <person name="Haridas S."/>
            <person name="Albert R."/>
            <person name="Binder M."/>
            <person name="Bloem J."/>
            <person name="Labutti K."/>
            <person name="Salamov A."/>
            <person name="Andreopoulos B."/>
            <person name="Baker S."/>
            <person name="Barry K."/>
            <person name="Bills G."/>
            <person name="Bluhm B."/>
            <person name="Cannon C."/>
            <person name="Castanera R."/>
            <person name="Culley D."/>
            <person name="Daum C."/>
            <person name="Ezra D."/>
            <person name="Gonzalez J."/>
            <person name="Henrissat B."/>
            <person name="Kuo A."/>
            <person name="Liang C."/>
            <person name="Lipzen A."/>
            <person name="Lutzoni F."/>
            <person name="Magnuson J."/>
            <person name="Mondo S."/>
            <person name="Nolan M."/>
            <person name="Ohm R."/>
            <person name="Pangilinan J."/>
            <person name="Park H.-J."/>
            <person name="Ramirez L."/>
            <person name="Alfaro M."/>
            <person name="Sun H."/>
            <person name="Tritt A."/>
            <person name="Yoshinaga Y."/>
            <person name="Zwiers L.-H."/>
            <person name="Turgeon B."/>
            <person name="Goodwin S."/>
            <person name="Spatafora J."/>
            <person name="Crous P."/>
            <person name="Grigoriev I."/>
        </authorList>
    </citation>
    <scope>NUCLEOTIDE SEQUENCE</scope>
    <source>
        <strain evidence="3">CBS 627.86</strain>
    </source>
</reference>
<feature type="signal peptide" evidence="2">
    <location>
        <begin position="1"/>
        <end position="18"/>
    </location>
</feature>
<dbReference type="OrthoDB" id="5428787at2759"/>
<sequence length="404" mass="42803">MLVSTLLTALLAAAPSLAQDPSTTSAPVPICRTAFAINSQSEVPTLFSFISVTSTVRVNVTTQETVTVTPNATTLSTIVTEFTTVSTTTTSTPAPSSVNTPDGFLPLLVVAQTPSLTPIFELSGPTPSPVPRYKRGLDLLDGLESSLQLRKRQTAPGNSAGVRVNPDGTLSGLNRGFPREVRCNVTSTATTTLTSTITLAPTTTTAPQSTLTALATTTSTVTTTITEVLPRATRYAACGVNNVVDHVIDSDNNKLVFNEVIYKPQQGFPIANELVSNATSAENCCIACQKTVNCAGSFYFAHDQECHLRLTAAPIFNNGTTANVTQPSVCSKGSNTEYLGIIYGAADFPDVFALSFSNGPCGRFSWSPMRHNHTSDKIPFRPEYLPAFSGRDSGKSIETSIYSP</sequence>
<dbReference type="InterPro" id="IPR010916">
    <property type="entry name" value="TonB_box_CS"/>
</dbReference>
<feature type="region of interest" description="Disordered" evidence="1">
    <location>
        <begin position="152"/>
        <end position="175"/>
    </location>
</feature>